<evidence type="ECO:0000259" key="1">
    <source>
        <dbReference type="PROSITE" id="PS50994"/>
    </source>
</evidence>
<dbReference type="InterPro" id="IPR001584">
    <property type="entry name" value="Integrase_cat-core"/>
</dbReference>
<accession>A0ABV5J230</accession>
<dbReference type="EMBL" id="JBHMEI010000110">
    <property type="protein sequence ID" value="MFB9210059.1"/>
    <property type="molecule type" value="Genomic_DNA"/>
</dbReference>
<comment type="caution">
    <text evidence="2">The sequence shown here is derived from an EMBL/GenBank/DDBJ whole genome shotgun (WGS) entry which is preliminary data.</text>
</comment>
<name>A0ABV5J230_9ACTN</name>
<dbReference type="InterPro" id="IPR036397">
    <property type="entry name" value="RNaseH_sf"/>
</dbReference>
<dbReference type="Gene3D" id="3.30.420.10">
    <property type="entry name" value="Ribonuclease H-like superfamily/Ribonuclease H"/>
    <property type="match status" value="1"/>
</dbReference>
<sequence length="297" mass="33599">MAYLTVTTTFSFLGLLPRTDRDKEIEILVLRHQLMVLQRQVTRPAFTPTDRFLLAGLLHRLPTKRLRHLVLPVRPDTVLRRHRDLLRRRHAAAGAFTVSRPRSVSRLLFPPCGRSSKRTTLIRLPSGPPPPGPRSCAAKQALCRRATSSKSAPLTGGRLYVLTVIEHATRRIRVLGVTAHPTGQWVTQLGRNLAMDLQDVGSTAKFLIRDRDTKFTAAFDAVLTDAGIRIVKSGIRIPRMNSIMERWIQTCRRELLDRVFNRHPQGGRRGQERVAFERQPEKVPLAELSRAVNAIFA</sequence>
<dbReference type="PROSITE" id="PS50994">
    <property type="entry name" value="INTEGRASE"/>
    <property type="match status" value="1"/>
</dbReference>
<evidence type="ECO:0000313" key="2">
    <source>
        <dbReference type="EMBL" id="MFB9210059.1"/>
    </source>
</evidence>
<feature type="domain" description="Integrase catalytic" evidence="1">
    <location>
        <begin position="129"/>
        <end position="297"/>
    </location>
</feature>
<dbReference type="InterPro" id="IPR012337">
    <property type="entry name" value="RNaseH-like_sf"/>
</dbReference>
<keyword evidence="3" id="KW-1185">Reference proteome</keyword>
<proteinExistence type="predicted"/>
<dbReference type="RefSeq" id="WP_229825129.1">
    <property type="nucleotide sequence ID" value="NZ_BMRC01000054.1"/>
</dbReference>
<protein>
    <recommendedName>
        <fullName evidence="1">Integrase catalytic domain-containing protein</fullName>
    </recommendedName>
</protein>
<dbReference type="SUPFAM" id="SSF53098">
    <property type="entry name" value="Ribonuclease H-like"/>
    <property type="match status" value="1"/>
</dbReference>
<reference evidence="2 3" key="1">
    <citation type="submission" date="2024-09" db="EMBL/GenBank/DDBJ databases">
        <authorList>
            <person name="Sun Q."/>
            <person name="Mori K."/>
        </authorList>
    </citation>
    <scope>NUCLEOTIDE SEQUENCE [LARGE SCALE GENOMIC DNA]</scope>
    <source>
        <strain evidence="2 3">CCM 3426</strain>
    </source>
</reference>
<evidence type="ECO:0000313" key="3">
    <source>
        <dbReference type="Proteomes" id="UP001589647"/>
    </source>
</evidence>
<organism evidence="2 3">
    <name type="scientific">Nonomuraea spiralis</name>
    <dbReference type="NCBI Taxonomy" id="46182"/>
    <lineage>
        <taxon>Bacteria</taxon>
        <taxon>Bacillati</taxon>
        <taxon>Actinomycetota</taxon>
        <taxon>Actinomycetes</taxon>
        <taxon>Streptosporangiales</taxon>
        <taxon>Streptosporangiaceae</taxon>
        <taxon>Nonomuraea</taxon>
    </lineage>
</organism>
<dbReference type="Proteomes" id="UP001589647">
    <property type="component" value="Unassembled WGS sequence"/>
</dbReference>
<gene>
    <name evidence="2" type="ORF">ACFFV7_53365</name>
</gene>